<reference evidence="7" key="1">
    <citation type="journal article" date="2019" name="Int. J. Syst. Evol. Microbiol.">
        <title>The Global Catalogue of Microorganisms (GCM) 10K type strain sequencing project: providing services to taxonomists for standard genome sequencing and annotation.</title>
        <authorList>
            <consortium name="The Broad Institute Genomics Platform"/>
            <consortium name="The Broad Institute Genome Sequencing Center for Infectious Disease"/>
            <person name="Wu L."/>
            <person name="Ma J."/>
        </authorList>
    </citation>
    <scope>NUCLEOTIDE SEQUENCE [LARGE SCALE GENOMIC DNA]</scope>
    <source>
        <strain evidence="7">KCTC 42739</strain>
    </source>
</reference>
<feature type="modified residue" description="4-aspartylphosphate" evidence="3">
    <location>
        <position position="126"/>
    </location>
</feature>
<name>A0ABV7SQI1_9SPHN</name>
<evidence type="ECO:0000313" key="6">
    <source>
        <dbReference type="EMBL" id="MFC3579183.1"/>
    </source>
</evidence>
<dbReference type="InterPro" id="IPR011006">
    <property type="entry name" value="CheY-like_superfamily"/>
</dbReference>
<dbReference type="Gene3D" id="3.40.50.2300">
    <property type="match status" value="1"/>
</dbReference>
<proteinExistence type="predicted"/>
<evidence type="ECO:0000259" key="5">
    <source>
        <dbReference type="PROSITE" id="PS50110"/>
    </source>
</evidence>
<dbReference type="RefSeq" id="WP_261295158.1">
    <property type="nucleotide sequence ID" value="NZ_JANQBK010000014.1"/>
</dbReference>
<evidence type="ECO:0000256" key="2">
    <source>
        <dbReference type="ARBA" id="ARBA00023125"/>
    </source>
</evidence>
<dbReference type="InterPro" id="IPR001789">
    <property type="entry name" value="Sig_transdc_resp-reg_receiver"/>
</dbReference>
<dbReference type="SUPFAM" id="SSF46894">
    <property type="entry name" value="C-terminal effector domain of the bipartite response regulators"/>
    <property type="match status" value="1"/>
</dbReference>
<dbReference type="SUPFAM" id="SSF52172">
    <property type="entry name" value="CheY-like"/>
    <property type="match status" value="1"/>
</dbReference>
<keyword evidence="2" id="KW-0238">DNA-binding</keyword>
<comment type="caution">
    <text evidence="6">The sequence shown here is derived from an EMBL/GenBank/DDBJ whole genome shotgun (WGS) entry which is preliminary data.</text>
</comment>
<dbReference type="SMART" id="SM00448">
    <property type="entry name" value="REC"/>
    <property type="match status" value="1"/>
</dbReference>
<dbReference type="InterPro" id="IPR050595">
    <property type="entry name" value="Bact_response_regulator"/>
</dbReference>
<dbReference type="PANTHER" id="PTHR44591">
    <property type="entry name" value="STRESS RESPONSE REGULATOR PROTEIN 1"/>
    <property type="match status" value="1"/>
</dbReference>
<dbReference type="PANTHER" id="PTHR44591:SF25">
    <property type="entry name" value="CHEMOTAXIS TWO-COMPONENT RESPONSE REGULATOR"/>
    <property type="match status" value="1"/>
</dbReference>
<feature type="domain" description="Response regulatory" evidence="5">
    <location>
        <begin position="77"/>
        <end position="191"/>
    </location>
</feature>
<evidence type="ECO:0000256" key="4">
    <source>
        <dbReference type="SAM" id="MobiDB-lite"/>
    </source>
</evidence>
<accession>A0ABV7SQI1</accession>
<keyword evidence="7" id="KW-1185">Reference proteome</keyword>
<evidence type="ECO:0000256" key="1">
    <source>
        <dbReference type="ARBA" id="ARBA00022553"/>
    </source>
</evidence>
<keyword evidence="1 3" id="KW-0597">Phosphoprotein</keyword>
<dbReference type="Proteomes" id="UP001595713">
    <property type="component" value="Unassembled WGS sequence"/>
</dbReference>
<dbReference type="Pfam" id="PF00072">
    <property type="entry name" value="Response_reg"/>
    <property type="match status" value="1"/>
</dbReference>
<dbReference type="EMBL" id="JBHRXP010000001">
    <property type="protein sequence ID" value="MFC3579183.1"/>
    <property type="molecule type" value="Genomic_DNA"/>
</dbReference>
<evidence type="ECO:0000256" key="3">
    <source>
        <dbReference type="PROSITE-ProRule" id="PRU00169"/>
    </source>
</evidence>
<dbReference type="InterPro" id="IPR016032">
    <property type="entry name" value="Sig_transdc_resp-reg_C-effctor"/>
</dbReference>
<dbReference type="PROSITE" id="PS50110">
    <property type="entry name" value="RESPONSE_REGULATORY"/>
    <property type="match status" value="1"/>
</dbReference>
<organism evidence="6 7">
    <name type="scientific">Sphingomonas hylomeconis</name>
    <dbReference type="NCBI Taxonomy" id="1395958"/>
    <lineage>
        <taxon>Bacteria</taxon>
        <taxon>Pseudomonadati</taxon>
        <taxon>Pseudomonadota</taxon>
        <taxon>Alphaproteobacteria</taxon>
        <taxon>Sphingomonadales</taxon>
        <taxon>Sphingomonadaceae</taxon>
        <taxon>Sphingomonas</taxon>
    </lineage>
</organism>
<protein>
    <submittedName>
        <fullName evidence="6">Response regulator transcription factor</fullName>
    </submittedName>
</protein>
<sequence>MISSSLTLRETKGATMASSKPTSIKPPGGAALSRARRHDGPAPSGQRIFDDQSMGSSDHLALWAKAAIGPVGSAARPVYLVDDDQSVRESIEFLLATVGVTCRSFEDGGEFLAEIAELPDGCVLIDQVMPQVGGLQVMHQLRQIGRTMPIILMTAATNASRRHLTEEIGPHALLEKPFDEDALCRALETSFERLGGGAEISAQHAVEQLSAQQVTVLRGLIAGIRTAGLARLLRLEETRVRQIRVALKERLGATDIHHAIAIGESAGLQPLRPDHEWKRN</sequence>
<feature type="region of interest" description="Disordered" evidence="4">
    <location>
        <begin position="1"/>
        <end position="51"/>
    </location>
</feature>
<evidence type="ECO:0000313" key="7">
    <source>
        <dbReference type="Proteomes" id="UP001595713"/>
    </source>
</evidence>
<gene>
    <name evidence="6" type="ORF">ACFONA_03310</name>
</gene>